<accession>A0A090MMZ2</accession>
<gene>
    <name evidence="1" type="ORF">BN961_02178</name>
</gene>
<proteinExistence type="predicted"/>
<name>A0A090MMZ2_AFIFE</name>
<dbReference type="RefSeq" id="WP_048756622.1">
    <property type="nucleotide sequence ID" value="NZ_CCAZ020000001.1"/>
</dbReference>
<dbReference type="AlphaFoldDB" id="A0A090MMZ2"/>
<sequence>MADREAVAHIIDPVAFGVTPEMYGLKTELELEKNPFVYGARQVAREKAKRIIAMLREPRP</sequence>
<keyword evidence="2" id="KW-1185">Reference proteome</keyword>
<evidence type="ECO:0000313" key="1">
    <source>
        <dbReference type="EMBL" id="CEG08760.1"/>
    </source>
</evidence>
<dbReference type="Proteomes" id="UP000035762">
    <property type="component" value="Unassembled WGS sequence"/>
</dbReference>
<protein>
    <submittedName>
        <fullName evidence="1">Uncharacterized protein</fullName>
    </submittedName>
</protein>
<organism evidence="1 2">
    <name type="scientific">Afipia felis</name>
    <name type="common">Cat scratch disease bacillus</name>
    <dbReference type="NCBI Taxonomy" id="1035"/>
    <lineage>
        <taxon>Bacteria</taxon>
        <taxon>Pseudomonadati</taxon>
        <taxon>Pseudomonadota</taxon>
        <taxon>Alphaproteobacteria</taxon>
        <taxon>Hyphomicrobiales</taxon>
        <taxon>Nitrobacteraceae</taxon>
        <taxon>Afipia</taxon>
    </lineage>
</organism>
<evidence type="ECO:0000313" key="2">
    <source>
        <dbReference type="Proteomes" id="UP000035762"/>
    </source>
</evidence>
<dbReference type="STRING" id="1035.BN961_02178"/>
<reference evidence="1 2" key="1">
    <citation type="journal article" date="2014" name="Genome Announc.">
        <title>Genome Sequence of Afipia felis Strain 76713, Isolated in Hospital Water Using an Amoeba Co-Culture Procedure.</title>
        <authorList>
            <person name="Benamar S."/>
            <person name="La Scola B."/>
            <person name="Croce O."/>
        </authorList>
    </citation>
    <scope>NUCLEOTIDE SEQUENCE [LARGE SCALE GENOMIC DNA]</scope>
    <source>
        <strain evidence="1 2">76713</strain>
    </source>
</reference>
<comment type="caution">
    <text evidence="1">The sequence shown here is derived from an EMBL/GenBank/DDBJ whole genome shotgun (WGS) entry which is preliminary data.</text>
</comment>
<dbReference type="EMBL" id="CCAZ020000001">
    <property type="protein sequence ID" value="CEG08760.1"/>
    <property type="molecule type" value="Genomic_DNA"/>
</dbReference>